<dbReference type="InParanoid" id="A0A409WEH3"/>
<dbReference type="PROSITE" id="PS51194">
    <property type="entry name" value="HELICASE_CTER"/>
    <property type="match status" value="1"/>
</dbReference>
<sequence length="319" mass="36233">MEFLNNNTHVSITIATDVLSVGWDSQHTRNAVVFGEPADVDEFVQKIGRIGRNRRLVQNPRAFLYYSRSALQTAQRVIDNHTSSNCIDPLPSRSANAPNSATETMDISMARLLLAECRPRELDLLYNNPVEDEECTCHPCRNNPPAKRPEKCACNGPKCQPETLPTDFQFVMFEGDNSTSTQKTRTRRGEAITKDMRTFGTQALQEFRQEVFMQADEEAYGFLPPQPFLPDDIIQALIDKIYSIHTIDDIALLVSPDSPLKPHMPALLERCIQLRSEFDKQRDNMKAKRSKPTSELTHDEQSSELTHSNIRVKLEEAQN</sequence>
<dbReference type="SUPFAM" id="SSF52540">
    <property type="entry name" value="P-loop containing nucleoside triphosphate hydrolases"/>
    <property type="match status" value="1"/>
</dbReference>
<accession>A0A409WEH3</accession>
<dbReference type="AlphaFoldDB" id="A0A409WEH3"/>
<evidence type="ECO:0000313" key="4">
    <source>
        <dbReference type="Proteomes" id="UP000284706"/>
    </source>
</evidence>
<comment type="caution">
    <text evidence="3">The sequence shown here is derived from an EMBL/GenBank/DDBJ whole genome shotgun (WGS) entry which is preliminary data.</text>
</comment>
<dbReference type="EMBL" id="NHYE01005100">
    <property type="protein sequence ID" value="PPQ76948.1"/>
    <property type="molecule type" value="Genomic_DNA"/>
</dbReference>
<dbReference type="InterPro" id="IPR027417">
    <property type="entry name" value="P-loop_NTPase"/>
</dbReference>
<evidence type="ECO:0000256" key="1">
    <source>
        <dbReference type="SAM" id="MobiDB-lite"/>
    </source>
</evidence>
<dbReference type="Gene3D" id="3.40.50.300">
    <property type="entry name" value="P-loop containing nucleotide triphosphate hydrolases"/>
    <property type="match status" value="1"/>
</dbReference>
<evidence type="ECO:0000313" key="3">
    <source>
        <dbReference type="EMBL" id="PPQ76948.1"/>
    </source>
</evidence>
<organism evidence="3 4">
    <name type="scientific">Gymnopilus dilepis</name>
    <dbReference type="NCBI Taxonomy" id="231916"/>
    <lineage>
        <taxon>Eukaryota</taxon>
        <taxon>Fungi</taxon>
        <taxon>Dikarya</taxon>
        <taxon>Basidiomycota</taxon>
        <taxon>Agaricomycotina</taxon>
        <taxon>Agaricomycetes</taxon>
        <taxon>Agaricomycetidae</taxon>
        <taxon>Agaricales</taxon>
        <taxon>Agaricineae</taxon>
        <taxon>Hymenogastraceae</taxon>
        <taxon>Gymnopilus</taxon>
    </lineage>
</organism>
<feature type="domain" description="Helicase C-terminal" evidence="2">
    <location>
        <begin position="1"/>
        <end position="98"/>
    </location>
</feature>
<evidence type="ECO:0000259" key="2">
    <source>
        <dbReference type="PROSITE" id="PS51194"/>
    </source>
</evidence>
<proteinExistence type="predicted"/>
<reference evidence="3 4" key="1">
    <citation type="journal article" date="2018" name="Evol. Lett.">
        <title>Horizontal gene cluster transfer increased hallucinogenic mushroom diversity.</title>
        <authorList>
            <person name="Reynolds H.T."/>
            <person name="Vijayakumar V."/>
            <person name="Gluck-Thaler E."/>
            <person name="Korotkin H.B."/>
            <person name="Matheny P.B."/>
            <person name="Slot J.C."/>
        </authorList>
    </citation>
    <scope>NUCLEOTIDE SEQUENCE [LARGE SCALE GENOMIC DNA]</scope>
    <source>
        <strain evidence="3 4">SRW20</strain>
    </source>
</reference>
<gene>
    <name evidence="3" type="ORF">CVT26_007945</name>
</gene>
<feature type="region of interest" description="Disordered" evidence="1">
    <location>
        <begin position="281"/>
        <end position="319"/>
    </location>
</feature>
<dbReference type="Proteomes" id="UP000284706">
    <property type="component" value="Unassembled WGS sequence"/>
</dbReference>
<dbReference type="OrthoDB" id="3269685at2759"/>
<protein>
    <recommendedName>
        <fullName evidence="2">Helicase C-terminal domain-containing protein</fullName>
    </recommendedName>
</protein>
<dbReference type="InterPro" id="IPR001650">
    <property type="entry name" value="Helicase_C-like"/>
</dbReference>
<keyword evidence="4" id="KW-1185">Reference proteome</keyword>
<name>A0A409WEH3_9AGAR</name>
<dbReference type="CDD" id="cd18785">
    <property type="entry name" value="SF2_C"/>
    <property type="match status" value="1"/>
</dbReference>